<dbReference type="SUPFAM" id="SSF51197">
    <property type="entry name" value="Clavaminate synthase-like"/>
    <property type="match status" value="1"/>
</dbReference>
<proteinExistence type="predicted"/>
<keyword evidence="8" id="KW-1185">Reference proteome</keyword>
<evidence type="ECO:0000256" key="1">
    <source>
        <dbReference type="ARBA" id="ARBA00001954"/>
    </source>
</evidence>
<keyword evidence="5" id="KW-0408">Iron</keyword>
<evidence type="ECO:0000256" key="3">
    <source>
        <dbReference type="ARBA" id="ARBA00022964"/>
    </source>
</evidence>
<dbReference type="Pfam" id="PF08007">
    <property type="entry name" value="JmjC_2"/>
    <property type="match status" value="1"/>
</dbReference>
<dbReference type="GO" id="GO:0016706">
    <property type="term" value="F:2-oxoglutarate-dependent dioxygenase activity"/>
    <property type="evidence" value="ECO:0007669"/>
    <property type="project" value="TreeGrafter"/>
</dbReference>
<dbReference type="Gene3D" id="3.40.366.30">
    <property type="entry name" value="50S ribosomal protein L16 arginine hydroxylase, Chain A, Domain 2"/>
    <property type="match status" value="1"/>
</dbReference>
<dbReference type="PROSITE" id="PS51184">
    <property type="entry name" value="JMJC"/>
    <property type="match status" value="1"/>
</dbReference>
<comment type="caution">
    <text evidence="7">The sequence shown here is derived from an EMBL/GenBank/DDBJ whole genome shotgun (WGS) entry which is preliminary data.</text>
</comment>
<keyword evidence="3" id="KW-0223">Dioxygenase</keyword>
<dbReference type="InterPro" id="IPR046799">
    <property type="entry name" value="ROXA-like_wH"/>
</dbReference>
<comment type="cofactor">
    <cofactor evidence="1">
        <name>Fe(2+)</name>
        <dbReference type="ChEBI" id="CHEBI:29033"/>
    </cofactor>
</comment>
<accession>A0A1A6C854</accession>
<dbReference type="GO" id="GO:0046872">
    <property type="term" value="F:metal ion binding"/>
    <property type="evidence" value="ECO:0007669"/>
    <property type="project" value="UniProtKB-KW"/>
</dbReference>
<dbReference type="EMBL" id="JQSG02000001">
    <property type="protein sequence ID" value="OBS10736.1"/>
    <property type="molecule type" value="Genomic_DNA"/>
</dbReference>
<sequence>MGDLAPRTFLRDYWQRKPLLVRQAFAGIRAPLDAEELAGLALESDVPSRLVQQHDAARWSVRYGPFEDSDFAALPDTHWTLLVTDLEKFVPALHDLVKPFRFLPDWRIDDLMISYAAPQGSVGPHTDAYDVFLLQLEGRRRWQIDTRPVDPGNRLPGAELSILAHFEPESEWVLEPGDMLYLPPGVAHYGLALDPCMTASIGFRAPSQQDLVSAWLDDVAAALDPERRFGDAGRAVADNPGEIDLASRDAIIALMREALARDDVALERWFGRYITEPRADLIGLYLAPDNWDEAALGAQLASGRGLKRNTAARLAYFIRDDRLFLYADGQEYPLDMNFLEPVAVLCQRFDYPAALCRRLLDDAPGSAGLMVNLLERGILEAVE</sequence>
<evidence type="ECO:0000259" key="6">
    <source>
        <dbReference type="PROSITE" id="PS51184"/>
    </source>
</evidence>
<feature type="domain" description="JmjC" evidence="6">
    <location>
        <begin position="92"/>
        <end position="220"/>
    </location>
</feature>
<gene>
    <name evidence="7" type="ORF">Thpro_020452</name>
</gene>
<organism evidence="7 8">
    <name type="scientific">Acidihalobacter prosperus</name>
    <dbReference type="NCBI Taxonomy" id="160660"/>
    <lineage>
        <taxon>Bacteria</taxon>
        <taxon>Pseudomonadati</taxon>
        <taxon>Pseudomonadota</taxon>
        <taxon>Gammaproteobacteria</taxon>
        <taxon>Chromatiales</taxon>
        <taxon>Ectothiorhodospiraceae</taxon>
        <taxon>Acidihalobacter</taxon>
    </lineage>
</organism>
<dbReference type="PANTHER" id="PTHR13096">
    <property type="entry name" value="MINA53 MYC INDUCED NUCLEAR ANTIGEN"/>
    <property type="match status" value="1"/>
</dbReference>
<name>A0A1A6C854_9GAMM</name>
<keyword evidence="4" id="KW-0560">Oxidoreductase</keyword>
<dbReference type="Proteomes" id="UP000029273">
    <property type="component" value="Unassembled WGS sequence"/>
</dbReference>
<dbReference type="InterPro" id="IPR003347">
    <property type="entry name" value="JmjC_dom"/>
</dbReference>
<evidence type="ECO:0000256" key="5">
    <source>
        <dbReference type="ARBA" id="ARBA00023004"/>
    </source>
</evidence>
<dbReference type="InterPro" id="IPR039994">
    <property type="entry name" value="NO66-like"/>
</dbReference>
<dbReference type="PANTHER" id="PTHR13096:SF8">
    <property type="entry name" value="RIBOSOMAL OXYGENASE 1"/>
    <property type="match status" value="1"/>
</dbReference>
<reference evidence="7 8" key="1">
    <citation type="journal article" date="2014" name="Genome Announc.">
        <title>Draft Genome Sequence of the Iron-Oxidizing, Acidophilic, and Halotolerant 'Thiobacillus prosperus' Type Strain DSM 5130.</title>
        <authorList>
            <person name="Ossandon F.J."/>
            <person name="Cardenas J.P."/>
            <person name="Corbett M."/>
            <person name="Quatrini R."/>
            <person name="Holmes D.S."/>
            <person name="Watkin E."/>
        </authorList>
    </citation>
    <scope>NUCLEOTIDE SEQUENCE [LARGE SCALE GENOMIC DNA]</scope>
    <source>
        <strain evidence="7 8">DSM 5130</strain>
    </source>
</reference>
<dbReference type="Gene3D" id="2.60.120.650">
    <property type="entry name" value="Cupin"/>
    <property type="match status" value="1"/>
</dbReference>
<evidence type="ECO:0000313" key="8">
    <source>
        <dbReference type="Proteomes" id="UP000029273"/>
    </source>
</evidence>
<protein>
    <recommendedName>
        <fullName evidence="6">JmjC domain-containing protein</fullName>
    </recommendedName>
</protein>
<dbReference type="SMART" id="SM00558">
    <property type="entry name" value="JmjC"/>
    <property type="match status" value="1"/>
</dbReference>
<keyword evidence="2" id="KW-0479">Metal-binding</keyword>
<dbReference type="AlphaFoldDB" id="A0A1A6C854"/>
<evidence type="ECO:0000256" key="2">
    <source>
        <dbReference type="ARBA" id="ARBA00022723"/>
    </source>
</evidence>
<dbReference type="Pfam" id="PF20514">
    <property type="entry name" value="WHD_ROXA"/>
    <property type="match status" value="1"/>
</dbReference>
<evidence type="ECO:0000256" key="4">
    <source>
        <dbReference type="ARBA" id="ARBA00023002"/>
    </source>
</evidence>
<evidence type="ECO:0000313" key="7">
    <source>
        <dbReference type="EMBL" id="OBS10736.1"/>
    </source>
</evidence>